<feature type="compositionally biased region" description="Acidic residues" evidence="1">
    <location>
        <begin position="61"/>
        <end position="80"/>
    </location>
</feature>
<protein>
    <submittedName>
        <fullName evidence="2">Uncharacterized protein</fullName>
    </submittedName>
</protein>
<accession>A0ABU2P9F2</accession>
<evidence type="ECO:0000313" key="2">
    <source>
        <dbReference type="EMBL" id="MDT0388776.1"/>
    </source>
</evidence>
<sequence>MAGHEDRHEDGYDRARDRGEPGSHSGAESQAQDRSLPGTASSKEGYQPERGTSAGNPLDGIETEEGAAADGGDEEPTGHS</sequence>
<evidence type="ECO:0000313" key="3">
    <source>
        <dbReference type="Proteomes" id="UP001183586"/>
    </source>
</evidence>
<feature type="compositionally biased region" description="Basic and acidic residues" evidence="1">
    <location>
        <begin position="1"/>
        <end position="21"/>
    </location>
</feature>
<name>A0ABU2P9F2_9ACTN</name>
<gene>
    <name evidence="2" type="ORF">RM641_15195</name>
</gene>
<proteinExistence type="predicted"/>
<dbReference type="EMBL" id="JAVREU010000005">
    <property type="protein sequence ID" value="MDT0388776.1"/>
    <property type="molecule type" value="Genomic_DNA"/>
</dbReference>
<reference evidence="3" key="1">
    <citation type="submission" date="2023-07" db="EMBL/GenBank/DDBJ databases">
        <title>30 novel species of actinomycetes from the DSMZ collection.</title>
        <authorList>
            <person name="Nouioui I."/>
        </authorList>
    </citation>
    <scope>NUCLEOTIDE SEQUENCE [LARGE SCALE GENOMIC DNA]</scope>
    <source>
        <strain evidence="3">DSM 41921</strain>
    </source>
</reference>
<feature type="region of interest" description="Disordered" evidence="1">
    <location>
        <begin position="1"/>
        <end position="80"/>
    </location>
</feature>
<dbReference type="Proteomes" id="UP001183586">
    <property type="component" value="Unassembled WGS sequence"/>
</dbReference>
<organism evidence="2 3">
    <name type="scientific">Streptomyces dubilierae</name>
    <dbReference type="NCBI Taxonomy" id="3075533"/>
    <lineage>
        <taxon>Bacteria</taxon>
        <taxon>Bacillati</taxon>
        <taxon>Actinomycetota</taxon>
        <taxon>Actinomycetes</taxon>
        <taxon>Kitasatosporales</taxon>
        <taxon>Streptomycetaceae</taxon>
        <taxon>Streptomyces</taxon>
    </lineage>
</organism>
<keyword evidence="3" id="KW-1185">Reference proteome</keyword>
<comment type="caution">
    <text evidence="2">The sequence shown here is derived from an EMBL/GenBank/DDBJ whole genome shotgun (WGS) entry which is preliminary data.</text>
</comment>
<feature type="compositionally biased region" description="Polar residues" evidence="1">
    <location>
        <begin position="26"/>
        <end position="44"/>
    </location>
</feature>
<evidence type="ECO:0000256" key="1">
    <source>
        <dbReference type="SAM" id="MobiDB-lite"/>
    </source>
</evidence>
<dbReference type="RefSeq" id="WP_311681984.1">
    <property type="nucleotide sequence ID" value="NZ_JAVREU010000005.1"/>
</dbReference>